<dbReference type="PANTHER" id="PTHR33373">
    <property type="entry name" value="OS07G0479600 PROTEIN"/>
    <property type="match status" value="1"/>
</dbReference>
<protein>
    <submittedName>
        <fullName evidence="2">Uncharacterized protein</fullName>
    </submittedName>
</protein>
<gene>
    <name evidence="2" type="ORF">TAV2_LOCUS8701</name>
</gene>
<organism evidence="2 3">
    <name type="scientific">Thlaspi arvense</name>
    <name type="common">Field penny-cress</name>
    <dbReference type="NCBI Taxonomy" id="13288"/>
    <lineage>
        <taxon>Eukaryota</taxon>
        <taxon>Viridiplantae</taxon>
        <taxon>Streptophyta</taxon>
        <taxon>Embryophyta</taxon>
        <taxon>Tracheophyta</taxon>
        <taxon>Spermatophyta</taxon>
        <taxon>Magnoliopsida</taxon>
        <taxon>eudicotyledons</taxon>
        <taxon>Gunneridae</taxon>
        <taxon>Pentapetalae</taxon>
        <taxon>rosids</taxon>
        <taxon>malvids</taxon>
        <taxon>Brassicales</taxon>
        <taxon>Brassicaceae</taxon>
        <taxon>Thlaspideae</taxon>
        <taxon>Thlaspi</taxon>
    </lineage>
</organism>
<accession>A0AAU9RT32</accession>
<dbReference type="AlphaFoldDB" id="A0AAU9RT32"/>
<evidence type="ECO:0000256" key="1">
    <source>
        <dbReference type="SAM" id="MobiDB-lite"/>
    </source>
</evidence>
<feature type="region of interest" description="Disordered" evidence="1">
    <location>
        <begin position="65"/>
        <end position="100"/>
    </location>
</feature>
<dbReference type="EMBL" id="CAJVSB020000462">
    <property type="protein sequence ID" value="CAH2051030.1"/>
    <property type="molecule type" value="Genomic_DNA"/>
</dbReference>
<evidence type="ECO:0000313" key="3">
    <source>
        <dbReference type="Proteomes" id="UP000836841"/>
    </source>
</evidence>
<dbReference type="Proteomes" id="UP000836841">
    <property type="component" value="Unassembled WGS sequence"/>
</dbReference>
<feature type="compositionally biased region" description="Polar residues" evidence="1">
    <location>
        <begin position="65"/>
        <end position="84"/>
    </location>
</feature>
<comment type="caution">
    <text evidence="2">The sequence shown here is derived from an EMBL/GenBank/DDBJ whole genome shotgun (WGS) entry which is preliminary data.</text>
</comment>
<proteinExistence type="predicted"/>
<keyword evidence="3" id="KW-1185">Reference proteome</keyword>
<dbReference type="PANTHER" id="PTHR33373:SF1">
    <property type="entry name" value="DUF4050 DOMAIN-CONTAINING PROTEIN"/>
    <property type="match status" value="1"/>
</dbReference>
<evidence type="ECO:0000313" key="2">
    <source>
        <dbReference type="EMBL" id="CAH2051030.1"/>
    </source>
</evidence>
<sequence>MRFRGEWTNSYKPDLQQSRGCLGCCPKPPLVIAVDEPSNGLRIPGRMVKKPSILEDFWSTSTYEMDHSASASQRSVPSMSTSNLPPDLHASGGNASNPTEFVNHDVMLRISSRTLENFEQNSCITDPMLDKVKRVDYSHGPGVGGTNSPQT</sequence>
<name>A0AAU9RT32_THLAR</name>
<reference evidence="2 3" key="1">
    <citation type="submission" date="2022-03" db="EMBL/GenBank/DDBJ databases">
        <authorList>
            <person name="Nunn A."/>
            <person name="Chopra R."/>
            <person name="Nunn A."/>
            <person name="Contreras Garrido A."/>
        </authorList>
    </citation>
    <scope>NUCLEOTIDE SEQUENCE [LARGE SCALE GENOMIC DNA]</scope>
</reference>